<dbReference type="Gene3D" id="2.60.40.4070">
    <property type="match status" value="1"/>
</dbReference>
<dbReference type="InterPro" id="IPR025963">
    <property type="entry name" value="FLgD_Tudor"/>
</dbReference>
<name>A0A511B8N3_9PROT</name>
<dbReference type="Gene3D" id="2.30.30.910">
    <property type="match status" value="1"/>
</dbReference>
<proteinExistence type="predicted"/>
<feature type="domain" description="FlgD Tudor-like" evidence="2">
    <location>
        <begin position="36"/>
        <end position="165"/>
    </location>
</feature>
<keyword evidence="4" id="KW-1185">Reference proteome</keyword>
<protein>
    <recommendedName>
        <fullName evidence="5">Basal-body rod modification protein FlgD</fullName>
    </recommendedName>
</protein>
<evidence type="ECO:0000259" key="2">
    <source>
        <dbReference type="Pfam" id="PF13861"/>
    </source>
</evidence>
<dbReference type="RefSeq" id="WP_369693727.1">
    <property type="nucleotide sequence ID" value="NZ_BEYS01000002.1"/>
</dbReference>
<gene>
    <name evidence="3" type="ORF">GWA01_19470</name>
</gene>
<dbReference type="Pfam" id="PF13861">
    <property type="entry name" value="FLgD_tudor"/>
    <property type="match status" value="1"/>
</dbReference>
<feature type="domain" description="FlgD/Vpr Ig-like" evidence="1">
    <location>
        <begin position="60"/>
        <end position="127"/>
    </location>
</feature>
<sequence>MSTDNFTSEIAQFAGVQQQVQANTNLSTLISATQSSQMTSAIGLIGQTTSATTSTLPLQNSTASVSFNAPAAGPIAIAVSNSTGTVVKTATLNAAAGLNTWTWNGVTDDGTQMSDGQYSVAVQAASGSDSVALDTTVSGKVTGISKTASGIDVNMGASAIDIDDLTGFSGS</sequence>
<evidence type="ECO:0000313" key="3">
    <source>
        <dbReference type="EMBL" id="GEK94177.1"/>
    </source>
</evidence>
<reference evidence="3 4" key="1">
    <citation type="submission" date="2019-07" db="EMBL/GenBank/DDBJ databases">
        <title>Whole genome shotgun sequence of Gluconobacter wancherniae NBRC 103581.</title>
        <authorList>
            <person name="Hosoyama A."/>
            <person name="Uohara A."/>
            <person name="Ohji S."/>
            <person name="Ichikawa N."/>
        </authorList>
    </citation>
    <scope>NUCLEOTIDE SEQUENCE [LARGE SCALE GENOMIC DNA]</scope>
    <source>
        <strain evidence="3 4">NBRC 103581</strain>
    </source>
</reference>
<evidence type="ECO:0008006" key="5">
    <source>
        <dbReference type="Google" id="ProtNLM"/>
    </source>
</evidence>
<evidence type="ECO:0000313" key="4">
    <source>
        <dbReference type="Proteomes" id="UP000321230"/>
    </source>
</evidence>
<dbReference type="InterPro" id="IPR025965">
    <property type="entry name" value="FlgD/Vpr_Ig-like"/>
</dbReference>
<accession>A0A511B8N3</accession>
<dbReference type="AlphaFoldDB" id="A0A511B8N3"/>
<comment type="caution">
    <text evidence="3">The sequence shown here is derived from an EMBL/GenBank/DDBJ whole genome shotgun (WGS) entry which is preliminary data.</text>
</comment>
<dbReference type="Proteomes" id="UP000321230">
    <property type="component" value="Unassembled WGS sequence"/>
</dbReference>
<organism evidence="3 4">
    <name type="scientific">Gluconobacter wancherniae NBRC 103581</name>
    <dbReference type="NCBI Taxonomy" id="656744"/>
    <lineage>
        <taxon>Bacteria</taxon>
        <taxon>Pseudomonadati</taxon>
        <taxon>Pseudomonadota</taxon>
        <taxon>Alphaproteobacteria</taxon>
        <taxon>Acetobacterales</taxon>
        <taxon>Acetobacteraceae</taxon>
        <taxon>Gluconobacter</taxon>
    </lineage>
</organism>
<dbReference type="EMBL" id="BJUZ01000002">
    <property type="protein sequence ID" value="GEK94177.1"/>
    <property type="molecule type" value="Genomic_DNA"/>
</dbReference>
<dbReference type="Pfam" id="PF13860">
    <property type="entry name" value="FlgD_ig"/>
    <property type="match status" value="1"/>
</dbReference>
<evidence type="ECO:0000259" key="1">
    <source>
        <dbReference type="Pfam" id="PF13860"/>
    </source>
</evidence>